<comment type="caution">
    <text evidence="3">The sequence shown here is derived from an EMBL/GenBank/DDBJ whole genome shotgun (WGS) entry which is preliminary data.</text>
</comment>
<organism evidence="3 4">
    <name type="scientific">Heterodera trifolii</name>
    <dbReference type="NCBI Taxonomy" id="157864"/>
    <lineage>
        <taxon>Eukaryota</taxon>
        <taxon>Metazoa</taxon>
        <taxon>Ecdysozoa</taxon>
        <taxon>Nematoda</taxon>
        <taxon>Chromadorea</taxon>
        <taxon>Rhabditida</taxon>
        <taxon>Tylenchina</taxon>
        <taxon>Tylenchomorpha</taxon>
        <taxon>Tylenchoidea</taxon>
        <taxon>Heteroderidae</taxon>
        <taxon>Heteroderinae</taxon>
        <taxon>Heterodera</taxon>
    </lineage>
</organism>
<dbReference type="PANTHER" id="PTHR46771:SF5">
    <property type="entry name" value="DETERIN"/>
    <property type="match status" value="1"/>
</dbReference>
<keyword evidence="2" id="KW-0862">Zinc</keyword>
<evidence type="ECO:0000313" key="4">
    <source>
        <dbReference type="Proteomes" id="UP001620626"/>
    </source>
</evidence>
<accession>A0ABD2HNC4</accession>
<reference evidence="3 4" key="1">
    <citation type="submission" date="2024-10" db="EMBL/GenBank/DDBJ databases">
        <authorList>
            <person name="Kim D."/>
        </authorList>
    </citation>
    <scope>NUCLEOTIDE SEQUENCE [LARGE SCALE GENOMIC DNA]</scope>
    <source>
        <strain evidence="3">BH-2024</strain>
    </source>
</reference>
<evidence type="ECO:0000256" key="2">
    <source>
        <dbReference type="ARBA" id="ARBA00022833"/>
    </source>
</evidence>
<keyword evidence="4" id="KW-1185">Reference proteome</keyword>
<gene>
    <name evidence="3" type="ORF">niasHT_030855</name>
</gene>
<dbReference type="CDD" id="cd00022">
    <property type="entry name" value="BIR"/>
    <property type="match status" value="1"/>
</dbReference>
<proteinExistence type="predicted"/>
<dbReference type="PANTHER" id="PTHR46771">
    <property type="entry name" value="DETERIN"/>
    <property type="match status" value="1"/>
</dbReference>
<keyword evidence="1" id="KW-0479">Metal-binding</keyword>
<dbReference type="SUPFAM" id="SSF57924">
    <property type="entry name" value="Inhibitor of apoptosis (IAP) repeat"/>
    <property type="match status" value="1"/>
</dbReference>
<evidence type="ECO:0000313" key="3">
    <source>
        <dbReference type="EMBL" id="KAL3068564.1"/>
    </source>
</evidence>
<dbReference type="Gene3D" id="1.10.1170.10">
    <property type="entry name" value="Inhibitor Of Apoptosis Protein (2mihbC-IAP-1), Chain A"/>
    <property type="match status" value="1"/>
</dbReference>
<dbReference type="EMBL" id="JBICBT010001408">
    <property type="protein sequence ID" value="KAL3068564.1"/>
    <property type="molecule type" value="Genomic_DNA"/>
</dbReference>
<dbReference type="PROSITE" id="PS50143">
    <property type="entry name" value="BIR_REPEAT_2"/>
    <property type="match status" value="1"/>
</dbReference>
<dbReference type="GO" id="GO:0046872">
    <property type="term" value="F:metal ion binding"/>
    <property type="evidence" value="ECO:0007669"/>
    <property type="project" value="UniProtKB-KW"/>
</dbReference>
<dbReference type="InterPro" id="IPR001370">
    <property type="entry name" value="BIR_rpt"/>
</dbReference>
<sequence length="153" mass="17795">MAKESLLRLNFSTMIDRNSPLHMFVFANRLATFEGRWNYKEGCTAEKMARAGFFCTEKRKKPSDAAKCFICLHEMYWDPEDEPWEEHKKHRPDCPLVTIGKQNEDEFTVREVLLLLAYEHSTKMYPVADASMKELDALMKQLLADTQKAVEGI</sequence>
<protein>
    <recommendedName>
        <fullName evidence="5">Survivin</fullName>
    </recommendedName>
</protein>
<dbReference type="InterPro" id="IPR051190">
    <property type="entry name" value="Baculoviral_IAP"/>
</dbReference>
<dbReference type="AlphaFoldDB" id="A0ABD2HNC4"/>
<evidence type="ECO:0008006" key="5">
    <source>
        <dbReference type="Google" id="ProtNLM"/>
    </source>
</evidence>
<dbReference type="Pfam" id="PF00653">
    <property type="entry name" value="BIR"/>
    <property type="match status" value="1"/>
</dbReference>
<name>A0ABD2HNC4_9BILA</name>
<dbReference type="SMART" id="SM00238">
    <property type="entry name" value="BIR"/>
    <property type="match status" value="1"/>
</dbReference>
<dbReference type="Proteomes" id="UP001620626">
    <property type="component" value="Unassembled WGS sequence"/>
</dbReference>
<evidence type="ECO:0000256" key="1">
    <source>
        <dbReference type="ARBA" id="ARBA00022723"/>
    </source>
</evidence>